<accession>A0A9E7JHK2</accession>
<dbReference type="PROSITE" id="PS50035">
    <property type="entry name" value="PLD"/>
    <property type="match status" value="1"/>
</dbReference>
<dbReference type="Proteomes" id="UP001055439">
    <property type="component" value="Chromosome 10"/>
</dbReference>
<dbReference type="EMBL" id="CP097503">
    <property type="protein sequence ID" value="URD81119.1"/>
    <property type="molecule type" value="Genomic_DNA"/>
</dbReference>
<evidence type="ECO:0000256" key="2">
    <source>
        <dbReference type="ARBA" id="ARBA00012027"/>
    </source>
</evidence>
<proteinExistence type="predicted"/>
<keyword evidence="9" id="KW-1185">Reference proteome</keyword>
<gene>
    <name evidence="8" type="ORF">MUK42_02496</name>
</gene>
<name>A0A9E7JHK2_9LILI</name>
<dbReference type="PANTHER" id="PTHR18896:SF76">
    <property type="entry name" value="PHOSPHOLIPASE"/>
    <property type="match status" value="1"/>
</dbReference>
<keyword evidence="6" id="KW-0443">Lipid metabolism</keyword>
<keyword evidence="5" id="KW-0442">Lipid degradation</keyword>
<dbReference type="GO" id="GO:0005886">
    <property type="term" value="C:plasma membrane"/>
    <property type="evidence" value="ECO:0007669"/>
    <property type="project" value="TreeGrafter"/>
</dbReference>
<keyword evidence="3" id="KW-0677">Repeat</keyword>
<dbReference type="GO" id="GO:0009395">
    <property type="term" value="P:phospholipid catabolic process"/>
    <property type="evidence" value="ECO:0007669"/>
    <property type="project" value="TreeGrafter"/>
</dbReference>
<dbReference type="InterPro" id="IPR015679">
    <property type="entry name" value="PLipase_D_fam"/>
</dbReference>
<dbReference type="PANTHER" id="PTHR18896">
    <property type="entry name" value="PHOSPHOLIPASE D"/>
    <property type="match status" value="1"/>
</dbReference>
<keyword evidence="4" id="KW-0378">Hydrolase</keyword>
<evidence type="ECO:0000313" key="9">
    <source>
        <dbReference type="Proteomes" id="UP001055439"/>
    </source>
</evidence>
<sequence length="533" mass="61075">MPCDVHCALWGPPCRDVARHFVQCWNYAKRSKASNEQAIPLLMPQHNMVIPHYMGKKRKMNVPNNEQNNNHKDLKKFGTFILSRHPAVVTTRTGWTSSSKWKCRHQDQPFPFRRNKVEHPVQDVQLKGFVDDLGSPQSQRDGHISVISQLLPQNMEEWRGTQERGSQVVTANEATQVGPHTPCRCQVIRSVGQWSSGTNQAEESIHDTYFSLIERAEHFIYIENQFFISGLSGDAIIKNRVLEAHYCRIIKAEKENKCFRIIIVIPLLPGFQGEIDDGGAASVRAIMHCQYRTTCRGPNSILQKLYDLMGPRATEFISFYGLRAYGRLCDGGPLVTNQVYVHSKLMIVDDQVALINVLIEDKEFVESLMDGKPWKAGKFSHCLRLLLWLEHLGLRAEQFMICFLTDQSDSGSSADATYRDIWMVTAETNTMISAFPQSTNHINWAYNRPEKLEAYQNGDIKNTDPMERLQSVRGHLVSFPLDFMCNEDLRLGFIEGEFYSSRVSTKLCMFVKSKVVHIHYYTHIALNEHVKHL</sequence>
<dbReference type="Gene3D" id="3.30.870.10">
    <property type="entry name" value="Endonuclease Chain A"/>
    <property type="match status" value="1"/>
</dbReference>
<protein>
    <recommendedName>
        <fullName evidence="2">phospholipase D</fullName>
        <ecNumber evidence="2">3.1.4.4</ecNumber>
    </recommendedName>
</protein>
<reference evidence="8" key="1">
    <citation type="submission" date="2022-05" db="EMBL/GenBank/DDBJ databases">
        <title>The Musa troglodytarum L. genome provides insights into the mechanism of non-climacteric behaviour and enrichment of carotenoids.</title>
        <authorList>
            <person name="Wang J."/>
        </authorList>
    </citation>
    <scope>NUCLEOTIDE SEQUENCE</scope>
    <source>
        <tissue evidence="8">Leaf</tissue>
    </source>
</reference>
<comment type="catalytic activity">
    <reaction evidence="1">
        <text>a 1,2-diacyl-sn-glycero-3-phosphocholine + H2O = a 1,2-diacyl-sn-glycero-3-phosphate + choline + H(+)</text>
        <dbReference type="Rhea" id="RHEA:14445"/>
        <dbReference type="ChEBI" id="CHEBI:15354"/>
        <dbReference type="ChEBI" id="CHEBI:15377"/>
        <dbReference type="ChEBI" id="CHEBI:15378"/>
        <dbReference type="ChEBI" id="CHEBI:57643"/>
        <dbReference type="ChEBI" id="CHEBI:58608"/>
        <dbReference type="EC" id="3.1.4.4"/>
    </reaction>
</comment>
<feature type="domain" description="PLD phosphodiesterase" evidence="7">
    <location>
        <begin position="337"/>
        <end position="356"/>
    </location>
</feature>
<dbReference type="OrthoDB" id="1700718at2759"/>
<evidence type="ECO:0000259" key="7">
    <source>
        <dbReference type="PROSITE" id="PS50035"/>
    </source>
</evidence>
<evidence type="ECO:0000256" key="3">
    <source>
        <dbReference type="ARBA" id="ARBA00022737"/>
    </source>
</evidence>
<dbReference type="EC" id="3.1.4.4" evidence="2"/>
<evidence type="ECO:0000313" key="8">
    <source>
        <dbReference type="EMBL" id="URD81119.1"/>
    </source>
</evidence>
<evidence type="ECO:0000256" key="6">
    <source>
        <dbReference type="ARBA" id="ARBA00023098"/>
    </source>
</evidence>
<evidence type="ECO:0000256" key="1">
    <source>
        <dbReference type="ARBA" id="ARBA00000798"/>
    </source>
</evidence>
<evidence type="ECO:0000256" key="4">
    <source>
        <dbReference type="ARBA" id="ARBA00022801"/>
    </source>
</evidence>
<dbReference type="AlphaFoldDB" id="A0A9E7JHK2"/>
<dbReference type="InterPro" id="IPR001736">
    <property type="entry name" value="PLipase_D/transphosphatidylase"/>
</dbReference>
<dbReference type="GO" id="GO:0004630">
    <property type="term" value="F:phospholipase D activity"/>
    <property type="evidence" value="ECO:0007669"/>
    <property type="project" value="UniProtKB-EC"/>
</dbReference>
<dbReference type="SUPFAM" id="SSF56024">
    <property type="entry name" value="Phospholipase D/nuclease"/>
    <property type="match status" value="1"/>
</dbReference>
<dbReference type="CDD" id="cd09141">
    <property type="entry name" value="PLDc_vPLD1_2_yPLD_like_2"/>
    <property type="match status" value="1"/>
</dbReference>
<evidence type="ECO:0000256" key="5">
    <source>
        <dbReference type="ARBA" id="ARBA00022963"/>
    </source>
</evidence>
<organism evidence="8 9">
    <name type="scientific">Musa troglodytarum</name>
    <name type="common">fe'i banana</name>
    <dbReference type="NCBI Taxonomy" id="320322"/>
    <lineage>
        <taxon>Eukaryota</taxon>
        <taxon>Viridiplantae</taxon>
        <taxon>Streptophyta</taxon>
        <taxon>Embryophyta</taxon>
        <taxon>Tracheophyta</taxon>
        <taxon>Spermatophyta</taxon>
        <taxon>Magnoliopsida</taxon>
        <taxon>Liliopsida</taxon>
        <taxon>Zingiberales</taxon>
        <taxon>Musaceae</taxon>
        <taxon>Musa</taxon>
    </lineage>
</organism>